<dbReference type="AlphaFoldDB" id="A0AAW6CRL0"/>
<reference evidence="2" key="1">
    <citation type="submission" date="2023-01" db="EMBL/GenBank/DDBJ databases">
        <title>Human gut microbiome strain richness.</title>
        <authorList>
            <person name="Chen-Liaw A."/>
        </authorList>
    </citation>
    <scope>NUCLEOTIDE SEQUENCE</scope>
    <source>
        <strain evidence="2">1001287st1_F4_1001285I_161205</strain>
        <strain evidence="1">2225st1_A6_2225SCRN_200828</strain>
    </source>
</reference>
<sequence>MRNQSQAKLEEIAMDYLKILRENPNLAEEFDSLFDFFLLDELSPRDEADGRATFTLPGMAFARDGSGGEYHLLEDGSIGYYSSEGETGRLAESMDDLFSLLVSCICWHDCCDTKQYVDSKTLEEYGQRQRNCNLEDMDRGSLRRVSDVLGIPTGEALAPVLERFRKATQRQPLYQCIFHEDDGSLTKSYGLMFE</sequence>
<evidence type="ECO:0000313" key="3">
    <source>
        <dbReference type="Proteomes" id="UP001211173"/>
    </source>
</evidence>
<accession>A0AAW6CRL0</accession>
<evidence type="ECO:0000313" key="2">
    <source>
        <dbReference type="EMBL" id="MDB7935620.1"/>
    </source>
</evidence>
<evidence type="ECO:0000313" key="1">
    <source>
        <dbReference type="EMBL" id="MDB7905261.1"/>
    </source>
</evidence>
<protein>
    <submittedName>
        <fullName evidence="2">Uncharacterized protein</fullName>
    </submittedName>
</protein>
<dbReference type="Proteomes" id="UP001211006">
    <property type="component" value="Unassembled WGS sequence"/>
</dbReference>
<comment type="caution">
    <text evidence="2">The sequence shown here is derived from an EMBL/GenBank/DDBJ whole genome shotgun (WGS) entry which is preliminary data.</text>
</comment>
<dbReference type="EMBL" id="JAQLWO010000003">
    <property type="protein sequence ID" value="MDB7905261.1"/>
    <property type="molecule type" value="Genomic_DNA"/>
</dbReference>
<dbReference type="Proteomes" id="UP001211173">
    <property type="component" value="Unassembled WGS sequence"/>
</dbReference>
<name>A0AAW6CRL0_FLAPL</name>
<proteinExistence type="predicted"/>
<gene>
    <name evidence="1" type="ORF">PND83_04655</name>
    <name evidence="2" type="ORF">PNE06_21275</name>
</gene>
<dbReference type="EMBL" id="JAQLWV010000049">
    <property type="protein sequence ID" value="MDB7935620.1"/>
    <property type="molecule type" value="Genomic_DNA"/>
</dbReference>
<organism evidence="2 3">
    <name type="scientific">Flavonifractor plautii</name>
    <name type="common">Fusobacterium plautii</name>
    <dbReference type="NCBI Taxonomy" id="292800"/>
    <lineage>
        <taxon>Bacteria</taxon>
        <taxon>Bacillati</taxon>
        <taxon>Bacillota</taxon>
        <taxon>Clostridia</taxon>
        <taxon>Eubacteriales</taxon>
        <taxon>Oscillospiraceae</taxon>
        <taxon>Flavonifractor</taxon>
    </lineage>
</organism>